<organism evidence="13">
    <name type="scientific">Gmelina arborea</name>
    <name type="common">Gumhar</name>
    <name type="synonym">White teak</name>
    <dbReference type="NCBI Taxonomy" id="201509"/>
    <lineage>
        <taxon>Eukaryota</taxon>
        <taxon>Viridiplantae</taxon>
        <taxon>Streptophyta</taxon>
        <taxon>Embryophyta</taxon>
        <taxon>Tracheophyta</taxon>
        <taxon>Spermatophyta</taxon>
        <taxon>Magnoliopsida</taxon>
        <taxon>eudicotyledons</taxon>
        <taxon>Gunneridae</taxon>
        <taxon>Pentapetalae</taxon>
        <taxon>asterids</taxon>
        <taxon>lamiids</taxon>
        <taxon>Lamiales</taxon>
        <taxon>Lamiaceae</taxon>
        <taxon>Premnoideae</taxon>
        <taxon>Gmelina</taxon>
    </lineage>
</organism>
<evidence type="ECO:0000256" key="12">
    <source>
        <dbReference type="RuleBase" id="RU003955"/>
    </source>
</evidence>
<evidence type="ECO:0000256" key="8">
    <source>
        <dbReference type="ARBA" id="ARBA00023051"/>
    </source>
</evidence>
<keyword evidence="10 11" id="KW-0456">Lyase</keyword>
<evidence type="ECO:0000256" key="2">
    <source>
        <dbReference type="ARBA" id="ARBA00004496"/>
    </source>
</evidence>
<sequence>MENDNGNSLCVQSRNVNDDPLNWKAAAESLQGSHLDEVKRMVEEYRKPVVRLGGETLTIAQVAAVAARDAAVKVELAEAAREGVKASSDWVMESMNKGTDSYGVTTGFGATSHRRTKQGGALQKELIRFLNAGIFGNGTDSNHTLPHSATRASMLVRINTLLQGYSGIRFEVLEAITKFLNHNITPCLPLRGTITASGDLVPLSYIAAVLLGRPNSKAIGPDGEVLDAAQAFTLAGIDTGFFELQPKEGLALVNGTAVGSGLASIVLFEANILALLSEVISAVFAEVMQGKPEFTDHLTHKLKHHPGQIEAAAIMEHILDGSSYVKEAQKVHETDPLQKPKQDRYALRTSPQWLGPQIEVIRAATKSIEREINSVNDNPLIDVSRNKALHGGNFQGTPIGVSMDNTRLAIASIGKLMFAQFSELVNDFYNNGLPSNLSGGRNPSLDYGFKGAEIAMAAYCSELQFLANPVTNHVQSAEQHNQDVNSLGLISSRKTAEAVDILKIMSSTFLVALCQAIDLRHLEENLKASVKNTVSQVAKKVLTMGLNGELHPSRFCEKDLLKVVDREHVFAYIDDPCSATYPLMQKLRQVLVDHALANGDGEKNISTSIFQKIGAFEEELKALLPKEAESARLELENGRPSIGNRINNCRSFPLYKFVREEAGTSFLTGEKIRSPGEEFDKVFTAICEGKLIDPLLNCLKEWNGTPLPIC</sequence>
<dbReference type="InterPro" id="IPR023144">
    <property type="entry name" value="Phe_NH3-lyase_shielding_dom_sf"/>
</dbReference>
<dbReference type="CDD" id="cd00332">
    <property type="entry name" value="PAL-HAL"/>
    <property type="match status" value="1"/>
</dbReference>
<dbReference type="InterPro" id="IPR022313">
    <property type="entry name" value="Phe/His_NH3-lyase_AS"/>
</dbReference>
<comment type="function">
    <text evidence="1">This is a key enzyme of plant metabolism catalyzing the first reaction in the biosynthesis from L-phenylalanine of a wide variety of natural products based on the phenylpropane skeleton.</text>
</comment>
<proteinExistence type="evidence at transcript level"/>
<dbReference type="FunFam" id="1.10.274.20:FF:000001">
    <property type="entry name" value="Phenylalanine ammonia-lyase"/>
    <property type="match status" value="1"/>
</dbReference>
<accession>A0A7I8V2D3</accession>
<keyword evidence="9" id="KW-0585">Phenylalanine catabolism</keyword>
<reference evidence="13" key="1">
    <citation type="submission" date="2020-08" db="EMBL/GenBank/DDBJ databases">
        <authorList>
            <person name="Teran W."/>
            <person name="Yaya Lancheros L M."/>
        </authorList>
    </citation>
    <scope>NUCLEOTIDE SEQUENCE</scope>
    <source>
        <tissue evidence="13">Developing wood</tissue>
    </source>
</reference>
<evidence type="ECO:0000256" key="1">
    <source>
        <dbReference type="ARBA" id="ARBA00002235"/>
    </source>
</evidence>
<evidence type="ECO:0000256" key="6">
    <source>
        <dbReference type="ARBA" id="ARBA00012139"/>
    </source>
</evidence>
<dbReference type="FunFam" id="1.10.275.10:FF:000009">
    <property type="entry name" value="Phenylalanine ammonia-lyase"/>
    <property type="match status" value="1"/>
</dbReference>
<dbReference type="UniPathway" id="UPA00713">
    <property type="reaction ID" value="UER00725"/>
</dbReference>
<comment type="subunit">
    <text evidence="5">Homotetramer.</text>
</comment>
<dbReference type="SUPFAM" id="SSF48557">
    <property type="entry name" value="L-aspartase-like"/>
    <property type="match status" value="1"/>
</dbReference>
<dbReference type="EC" id="4.3.1.24" evidence="6 12"/>
<evidence type="ECO:0000256" key="11">
    <source>
        <dbReference type="RuleBase" id="RU003954"/>
    </source>
</evidence>
<dbReference type="Gene3D" id="1.20.200.10">
    <property type="entry name" value="Fumarase/aspartase (Central domain)"/>
    <property type="match status" value="1"/>
</dbReference>
<comment type="pathway">
    <text evidence="3 12">Phenylpropanoid metabolism; trans-cinnamate biosynthesis; trans-cinnamate from L-phenylalanine: step 1/1.</text>
</comment>
<evidence type="ECO:0000256" key="10">
    <source>
        <dbReference type="ARBA" id="ARBA00023239"/>
    </source>
</evidence>
<comment type="catalytic activity">
    <reaction evidence="12">
        <text>L-phenylalanine = (E)-cinnamate + NH4(+)</text>
        <dbReference type="Rhea" id="RHEA:21384"/>
        <dbReference type="ChEBI" id="CHEBI:15669"/>
        <dbReference type="ChEBI" id="CHEBI:28938"/>
        <dbReference type="ChEBI" id="CHEBI:58095"/>
        <dbReference type="EC" id="4.3.1.24"/>
    </reaction>
</comment>
<dbReference type="Pfam" id="PF00221">
    <property type="entry name" value="Lyase_aromatic"/>
    <property type="match status" value="1"/>
</dbReference>
<dbReference type="GO" id="GO:0006559">
    <property type="term" value="P:L-phenylalanine catabolic process"/>
    <property type="evidence" value="ECO:0007669"/>
    <property type="project" value="UniProtKB-KW"/>
</dbReference>
<dbReference type="EMBL" id="LR877374">
    <property type="protein sequence ID" value="CAD2686804.1"/>
    <property type="molecule type" value="mRNA"/>
</dbReference>
<dbReference type="PROSITE" id="PS00488">
    <property type="entry name" value="PAL_HISTIDASE"/>
    <property type="match status" value="1"/>
</dbReference>
<dbReference type="NCBIfam" id="TIGR01226">
    <property type="entry name" value="phe_am_lyase"/>
    <property type="match status" value="1"/>
</dbReference>
<evidence type="ECO:0000256" key="7">
    <source>
        <dbReference type="ARBA" id="ARBA00022490"/>
    </source>
</evidence>
<dbReference type="GO" id="GO:0045548">
    <property type="term" value="F:phenylalanine ammonia-lyase activity"/>
    <property type="evidence" value="ECO:0007669"/>
    <property type="project" value="UniProtKB-EC"/>
</dbReference>
<comment type="similarity">
    <text evidence="4 11">Belongs to the PAL/histidase family.</text>
</comment>
<gene>
    <name evidence="13" type="primary">PAL</name>
</gene>
<protein>
    <recommendedName>
        <fullName evidence="6 12">Phenylalanine ammonia-lyase</fullName>
        <ecNumber evidence="6 12">4.3.1.24</ecNumber>
    </recommendedName>
</protein>
<evidence type="ECO:0000313" key="13">
    <source>
        <dbReference type="EMBL" id="CAD2686804.1"/>
    </source>
</evidence>
<dbReference type="InterPro" id="IPR024083">
    <property type="entry name" value="Fumarase/histidase_N"/>
</dbReference>
<dbReference type="PANTHER" id="PTHR10362">
    <property type="entry name" value="HISTIDINE AMMONIA-LYASE"/>
    <property type="match status" value="1"/>
</dbReference>
<dbReference type="Gene3D" id="1.10.275.10">
    <property type="entry name" value="Fumarase/aspartase (N-terminal domain)"/>
    <property type="match status" value="1"/>
</dbReference>
<dbReference type="FunFam" id="1.20.200.10:FF:000009">
    <property type="entry name" value="Phenylalanine ammonia-lyase"/>
    <property type="match status" value="1"/>
</dbReference>
<comment type="subcellular location">
    <subcellularLocation>
        <location evidence="2 12">Cytoplasm</location>
    </subcellularLocation>
</comment>
<dbReference type="InterPro" id="IPR005922">
    <property type="entry name" value="Phe_NH3-lyase"/>
</dbReference>
<dbReference type="AlphaFoldDB" id="A0A7I8V2D3"/>
<dbReference type="InterPro" id="IPR001106">
    <property type="entry name" value="Aromatic_Lyase"/>
</dbReference>
<evidence type="ECO:0000256" key="3">
    <source>
        <dbReference type="ARBA" id="ARBA00005138"/>
    </source>
</evidence>
<dbReference type="Gene3D" id="1.10.274.20">
    <property type="entry name" value="Phenylalanine ammonia-lyase 1, domain 3"/>
    <property type="match status" value="1"/>
</dbReference>
<evidence type="ECO:0000256" key="5">
    <source>
        <dbReference type="ARBA" id="ARBA00011881"/>
    </source>
</evidence>
<evidence type="ECO:0000256" key="4">
    <source>
        <dbReference type="ARBA" id="ARBA00007238"/>
    </source>
</evidence>
<keyword evidence="7" id="KW-0963">Cytoplasm</keyword>
<keyword evidence="8 12" id="KW-0587">Phenylpropanoid metabolism</keyword>
<dbReference type="InterPro" id="IPR008948">
    <property type="entry name" value="L-Aspartase-like"/>
</dbReference>
<name>A0A7I8V2D3_GMEAR</name>
<evidence type="ECO:0000256" key="9">
    <source>
        <dbReference type="ARBA" id="ARBA00023232"/>
    </source>
</evidence>
<dbReference type="GO" id="GO:0009800">
    <property type="term" value="P:cinnamic acid biosynthetic process"/>
    <property type="evidence" value="ECO:0007669"/>
    <property type="project" value="UniProtKB-UniPathway"/>
</dbReference>
<dbReference type="GO" id="GO:0005737">
    <property type="term" value="C:cytoplasm"/>
    <property type="evidence" value="ECO:0007669"/>
    <property type="project" value="UniProtKB-SubCell"/>
</dbReference>